<keyword evidence="5" id="KW-1133">Transmembrane helix</keyword>
<dbReference type="PANTHER" id="PTHR24270:SF62">
    <property type="entry name" value="LOW-DENSITY LIPOPROTEIN RECEPTOR-RELATED PROTEIN 2"/>
    <property type="match status" value="1"/>
</dbReference>
<name>A0A8S2EFN5_9BILA</name>
<dbReference type="Pfam" id="PF00057">
    <property type="entry name" value="Ldl_recept_a"/>
    <property type="match status" value="1"/>
</dbReference>
<evidence type="ECO:0000313" key="9">
    <source>
        <dbReference type="EMBL" id="CAF1212734.1"/>
    </source>
</evidence>
<evidence type="ECO:0000256" key="8">
    <source>
        <dbReference type="PROSITE-ProRule" id="PRU00124"/>
    </source>
</evidence>
<evidence type="ECO:0000256" key="7">
    <source>
        <dbReference type="ARBA" id="ARBA00023157"/>
    </source>
</evidence>
<organism evidence="9 11">
    <name type="scientific">Didymodactylos carnosus</name>
    <dbReference type="NCBI Taxonomy" id="1234261"/>
    <lineage>
        <taxon>Eukaryota</taxon>
        <taxon>Metazoa</taxon>
        <taxon>Spiralia</taxon>
        <taxon>Gnathifera</taxon>
        <taxon>Rotifera</taxon>
        <taxon>Eurotatoria</taxon>
        <taxon>Bdelloidea</taxon>
        <taxon>Philodinida</taxon>
        <taxon>Philodinidae</taxon>
        <taxon>Didymodactylos</taxon>
    </lineage>
</organism>
<dbReference type="PRINTS" id="PR00261">
    <property type="entry name" value="LDLRECEPTOR"/>
</dbReference>
<dbReference type="EMBL" id="CAJNOK010014829">
    <property type="protein sequence ID" value="CAF1212734.1"/>
    <property type="molecule type" value="Genomic_DNA"/>
</dbReference>
<evidence type="ECO:0000256" key="6">
    <source>
        <dbReference type="ARBA" id="ARBA00023136"/>
    </source>
</evidence>
<feature type="disulfide bond" evidence="8">
    <location>
        <begin position="173"/>
        <end position="188"/>
    </location>
</feature>
<keyword evidence="3" id="KW-0812">Transmembrane</keyword>
<dbReference type="Gene3D" id="4.10.400.10">
    <property type="entry name" value="Low-density Lipoprotein Receptor"/>
    <property type="match status" value="1"/>
</dbReference>
<dbReference type="GO" id="GO:0016192">
    <property type="term" value="P:vesicle-mediated transport"/>
    <property type="evidence" value="ECO:0007669"/>
    <property type="project" value="UniProtKB-ARBA"/>
</dbReference>
<keyword evidence="6" id="KW-0472">Membrane</keyword>
<dbReference type="PANTHER" id="PTHR24270">
    <property type="entry name" value="LOW-DENSITY LIPOPROTEIN RECEPTOR-RELATED"/>
    <property type="match status" value="1"/>
</dbReference>
<comment type="caution">
    <text evidence="9">The sequence shown here is derived from an EMBL/GenBank/DDBJ whole genome shotgun (WGS) entry which is preliminary data.</text>
</comment>
<comment type="subcellular location">
    <subcellularLocation>
        <location evidence="2">Endomembrane system</location>
    </subcellularLocation>
    <subcellularLocation>
        <location evidence="1">Membrane</location>
        <topology evidence="1">Single-pass membrane protein</topology>
    </subcellularLocation>
</comment>
<keyword evidence="4" id="KW-0677">Repeat</keyword>
<evidence type="ECO:0000256" key="5">
    <source>
        <dbReference type="ARBA" id="ARBA00022989"/>
    </source>
</evidence>
<evidence type="ECO:0000313" key="10">
    <source>
        <dbReference type="EMBL" id="CAF4021603.1"/>
    </source>
</evidence>
<dbReference type="PROSITE" id="PS01209">
    <property type="entry name" value="LDLRA_1"/>
    <property type="match status" value="1"/>
</dbReference>
<protein>
    <submittedName>
        <fullName evidence="9">Uncharacterized protein</fullName>
    </submittedName>
</protein>
<dbReference type="Proteomes" id="UP000682733">
    <property type="component" value="Unassembled WGS sequence"/>
</dbReference>
<dbReference type="PROSITE" id="PS50068">
    <property type="entry name" value="LDLRA_2"/>
    <property type="match status" value="1"/>
</dbReference>
<feature type="disulfide bond" evidence="8">
    <location>
        <begin position="161"/>
        <end position="179"/>
    </location>
</feature>
<keyword evidence="7 8" id="KW-1015">Disulfide bond</keyword>
<reference evidence="9" key="1">
    <citation type="submission" date="2021-02" db="EMBL/GenBank/DDBJ databases">
        <authorList>
            <person name="Nowell W R."/>
        </authorList>
    </citation>
    <scope>NUCLEOTIDE SEQUENCE</scope>
</reference>
<dbReference type="GO" id="GO:0012505">
    <property type="term" value="C:endomembrane system"/>
    <property type="evidence" value="ECO:0007669"/>
    <property type="project" value="UniProtKB-SubCell"/>
</dbReference>
<dbReference type="SMART" id="SM00192">
    <property type="entry name" value="LDLa"/>
    <property type="match status" value="2"/>
</dbReference>
<gene>
    <name evidence="9" type="ORF">OVA965_LOCUS24535</name>
    <name evidence="10" type="ORF">TMI583_LOCUS25255</name>
</gene>
<comment type="caution">
    <text evidence="8">Lacks conserved residue(s) required for the propagation of feature annotation.</text>
</comment>
<dbReference type="CDD" id="cd00112">
    <property type="entry name" value="LDLa"/>
    <property type="match status" value="1"/>
</dbReference>
<dbReference type="AlphaFoldDB" id="A0A8S2EFN5"/>
<evidence type="ECO:0000313" key="11">
    <source>
        <dbReference type="Proteomes" id="UP000677228"/>
    </source>
</evidence>
<dbReference type="EMBL" id="CAJOBA010036363">
    <property type="protein sequence ID" value="CAF4021603.1"/>
    <property type="molecule type" value="Genomic_DNA"/>
</dbReference>
<accession>A0A8S2EFN5</accession>
<dbReference type="InterPro" id="IPR023415">
    <property type="entry name" value="LDLR_class-A_CS"/>
</dbReference>
<sequence length="334" mass="37866">MLGDGQSQCEDGSDEMSMHLSWQSVRLMLPFKSLCDSLWDLRDGLDERDCGAWVCDKDNGWIRFEKPTSLWHGLCTHEEWIEDGEWDFPDGSDIFRDPGSTLSDPRFYMWPGCRNLSRWEQFQKLPFELVGDGVIHCLGGLDETWTHACPDGFPLNDRFLCLDGRCIDQKLLCDRIPHCGQAEDENICYSFSNGTDCPVGTLACQATGGVCVPYRHRCDDDPHCTSNKETSFDELFCVPSRSRINYWSVQLPSIVKKRSFQDSIPLPSSTLRERYIGQCNTGLPVMLVGYQACLCPPAVPFFIKTGLIATDLLRRHLPDLGKNTQNSDKNEISQ</sequence>
<evidence type="ECO:0000256" key="3">
    <source>
        <dbReference type="ARBA" id="ARBA00022692"/>
    </source>
</evidence>
<dbReference type="InterPro" id="IPR050685">
    <property type="entry name" value="LDLR"/>
</dbReference>
<dbReference type="GO" id="GO:0005886">
    <property type="term" value="C:plasma membrane"/>
    <property type="evidence" value="ECO:0007669"/>
    <property type="project" value="TreeGrafter"/>
</dbReference>
<dbReference type="Proteomes" id="UP000677228">
    <property type="component" value="Unassembled WGS sequence"/>
</dbReference>
<dbReference type="InterPro" id="IPR036055">
    <property type="entry name" value="LDL_receptor-like_sf"/>
</dbReference>
<dbReference type="InterPro" id="IPR002172">
    <property type="entry name" value="LDrepeatLR_classA_rpt"/>
</dbReference>
<evidence type="ECO:0000256" key="2">
    <source>
        <dbReference type="ARBA" id="ARBA00004308"/>
    </source>
</evidence>
<evidence type="ECO:0000256" key="4">
    <source>
        <dbReference type="ARBA" id="ARBA00022737"/>
    </source>
</evidence>
<dbReference type="SUPFAM" id="SSF57424">
    <property type="entry name" value="LDL receptor-like module"/>
    <property type="match status" value="1"/>
</dbReference>
<proteinExistence type="predicted"/>
<evidence type="ECO:0000256" key="1">
    <source>
        <dbReference type="ARBA" id="ARBA00004167"/>
    </source>
</evidence>